<comment type="caution">
    <text evidence="3">The sequence shown here is derived from an EMBL/GenBank/DDBJ whole genome shotgun (WGS) entry which is preliminary data.</text>
</comment>
<name>A0ABQ6M550_9STRA</name>
<accession>A0ABQ6M550</accession>
<dbReference type="EMBL" id="BRYB01001167">
    <property type="protein sequence ID" value="GMI19501.1"/>
    <property type="molecule type" value="Genomic_DNA"/>
</dbReference>
<reference evidence="3 4" key="1">
    <citation type="journal article" date="2023" name="Commun. Biol.">
        <title>Genome analysis of Parmales, the sister group of diatoms, reveals the evolutionary specialization of diatoms from phago-mixotrophs to photoautotrophs.</title>
        <authorList>
            <person name="Ban H."/>
            <person name="Sato S."/>
            <person name="Yoshikawa S."/>
            <person name="Yamada K."/>
            <person name="Nakamura Y."/>
            <person name="Ichinomiya M."/>
            <person name="Sato N."/>
            <person name="Blanc-Mathieu R."/>
            <person name="Endo H."/>
            <person name="Kuwata A."/>
            <person name="Ogata H."/>
        </authorList>
    </citation>
    <scope>NUCLEOTIDE SEQUENCE [LARGE SCALE GENOMIC DNA]</scope>
</reference>
<evidence type="ECO:0000313" key="4">
    <source>
        <dbReference type="Proteomes" id="UP001165060"/>
    </source>
</evidence>
<organism evidence="3 4">
    <name type="scientific">Tetraparma gracilis</name>
    <dbReference type="NCBI Taxonomy" id="2962635"/>
    <lineage>
        <taxon>Eukaryota</taxon>
        <taxon>Sar</taxon>
        <taxon>Stramenopiles</taxon>
        <taxon>Ochrophyta</taxon>
        <taxon>Bolidophyceae</taxon>
        <taxon>Parmales</taxon>
        <taxon>Triparmaceae</taxon>
        <taxon>Tetraparma</taxon>
    </lineage>
</organism>
<keyword evidence="2" id="KW-0732">Signal</keyword>
<evidence type="ECO:0000256" key="2">
    <source>
        <dbReference type="SAM" id="SignalP"/>
    </source>
</evidence>
<proteinExistence type="predicted"/>
<dbReference type="PANTHER" id="PTHR28583">
    <property type="entry name" value="ACID AMIDASE"/>
    <property type="match status" value="1"/>
</dbReference>
<gene>
    <name evidence="3" type="ORF">TeGR_g13407</name>
</gene>
<evidence type="ECO:0000256" key="1">
    <source>
        <dbReference type="ARBA" id="ARBA00011891"/>
    </source>
</evidence>
<dbReference type="Proteomes" id="UP001165060">
    <property type="component" value="Unassembled WGS sequence"/>
</dbReference>
<feature type="chain" id="PRO_5047522330" description="ceramidase" evidence="2">
    <location>
        <begin position="19"/>
        <end position="402"/>
    </location>
</feature>
<sequence>MLASLLLPLALLALPAAARSPLAVYEIDLDLAPEDRYAGLFDLPNTDFNATVWRFFDEYFAPHPHLTDLLYKMVDKRGPEVDEMQREIQGMADLSKLPVKFVQGIQTLYELQTMMVPIVNFTGTPEQPFPAAADYPADWVPEGYEALLDMPFRGPGCTGIIAVDSTDGSVNHARNLDFSPVDIMGNLVYDARFTRGGEEVFRSQMIAGYAMVITGAKFGDDGFAIERNTRYTDHKGGNREMIENVLGGRELNGWVLRKTLEEETTYESAVERIATSNYASTEYAIVSGVRKGTILAKDPEGVAHTQTLGQPNFEERDDYIIITNFDYFWGDVREWFDPTGGNGAFHPRRIAAQKQLNATDVLTPEALFDTINNEGVFADTIFQAVINVEKGTWDVSQPELPV</sequence>
<protein>
    <recommendedName>
        <fullName evidence="1">ceramidase</fullName>
        <ecNumber evidence="1">3.5.1.23</ecNumber>
    </recommendedName>
</protein>
<feature type="signal peptide" evidence="2">
    <location>
        <begin position="1"/>
        <end position="18"/>
    </location>
</feature>
<dbReference type="EC" id="3.5.1.23" evidence="1"/>
<keyword evidence="4" id="KW-1185">Reference proteome</keyword>
<dbReference type="Gene3D" id="3.60.60.10">
    <property type="entry name" value="Penicillin V Acylase, Chain A"/>
    <property type="match status" value="1"/>
</dbReference>
<dbReference type="PANTHER" id="PTHR28583:SF1">
    <property type="entry name" value="ACID CERAMIDASE"/>
    <property type="match status" value="1"/>
</dbReference>
<evidence type="ECO:0000313" key="3">
    <source>
        <dbReference type="EMBL" id="GMI19501.1"/>
    </source>
</evidence>